<dbReference type="GO" id="GO:0008716">
    <property type="term" value="F:D-alanine-D-alanine ligase activity"/>
    <property type="evidence" value="ECO:0007669"/>
    <property type="project" value="TreeGrafter"/>
</dbReference>
<sequence length="359" mass="40202">MNVFVSEYLCSGACDLSQEDASLLTEGTAMLDAVVTDLLAIPDCTVTVCVQESLPLVSDVFQQAEHSQRLQIVRVTKPEQEQADFDRACQNADVVWVIAPEFDSLLVSRTERALQSDARVVGPDLDAIQLTADKWRLFEFLSERELPTIPTVLMQDELTASEAAFPCLIKHRFGAGGQGLEFLTKAEDWLKRRPAFGEQRSDYIMQPFLAGRSFSTVVLADIARREIFPPGEQRINWEPNFAYQGGAIPVKLEPDVVDSIHKLISRVCEQLPGLVGYVGFDILLPDADPKKPLIVEINPRLTTSYVGYRQLTLDNLAERIVHGNAGFPSLKWELERDIQFLPDGSVFLNQSRSLKEKKH</sequence>
<dbReference type="OrthoDB" id="271331at2"/>
<dbReference type="InterPro" id="IPR040803">
    <property type="entry name" value="MfnD_preATP-grasp"/>
</dbReference>
<dbReference type="Pfam" id="PF18301">
    <property type="entry name" value="preATP-grasp_3"/>
    <property type="match status" value="1"/>
</dbReference>
<dbReference type="PIRSF" id="PIRSF016766">
    <property type="entry name" value="UCP016766_ATPgrasp"/>
    <property type="match status" value="1"/>
</dbReference>
<dbReference type="GO" id="GO:0046872">
    <property type="term" value="F:metal ion binding"/>
    <property type="evidence" value="ECO:0007669"/>
    <property type="project" value="InterPro"/>
</dbReference>
<evidence type="ECO:0000259" key="2">
    <source>
        <dbReference type="PROSITE" id="PS50975"/>
    </source>
</evidence>
<dbReference type="Pfam" id="PF02655">
    <property type="entry name" value="ATP-grasp_3"/>
    <property type="match status" value="1"/>
</dbReference>
<dbReference type="PANTHER" id="PTHR23132">
    <property type="entry name" value="D-ALANINE--D-ALANINE LIGASE"/>
    <property type="match status" value="1"/>
</dbReference>
<feature type="domain" description="ATP-grasp" evidence="2">
    <location>
        <begin position="138"/>
        <end position="325"/>
    </location>
</feature>
<evidence type="ECO:0000313" key="3">
    <source>
        <dbReference type="EMBL" id="QDV52548.1"/>
    </source>
</evidence>
<keyword evidence="1" id="KW-0067">ATP-binding</keyword>
<accession>A0A518IHI4</accession>
<gene>
    <name evidence="3" type="ORF">Enr17x_46110</name>
</gene>
<dbReference type="Gene3D" id="3.40.50.11770">
    <property type="match status" value="1"/>
</dbReference>
<organism evidence="3 4">
    <name type="scientific">Gimesia fumaroli</name>
    <dbReference type="NCBI Taxonomy" id="2527976"/>
    <lineage>
        <taxon>Bacteria</taxon>
        <taxon>Pseudomonadati</taxon>
        <taxon>Planctomycetota</taxon>
        <taxon>Planctomycetia</taxon>
        <taxon>Planctomycetales</taxon>
        <taxon>Planctomycetaceae</taxon>
        <taxon>Gimesia</taxon>
    </lineage>
</organism>
<protein>
    <submittedName>
        <fullName evidence="3">Carbamoyl phosphate synthase-like protein</fullName>
    </submittedName>
</protein>
<dbReference type="PROSITE" id="PS50975">
    <property type="entry name" value="ATP_GRASP"/>
    <property type="match status" value="1"/>
</dbReference>
<keyword evidence="1" id="KW-0547">Nucleotide-binding</keyword>
<dbReference type="EMBL" id="CP037452">
    <property type="protein sequence ID" value="QDV52548.1"/>
    <property type="molecule type" value="Genomic_DNA"/>
</dbReference>
<dbReference type="InterPro" id="IPR024710">
    <property type="entry name" value="MfnD"/>
</dbReference>
<dbReference type="Gene3D" id="2.30.36.100">
    <property type="match status" value="1"/>
</dbReference>
<dbReference type="InterPro" id="IPR003806">
    <property type="entry name" value="ATP-grasp_PylC-type"/>
</dbReference>
<dbReference type="RefSeq" id="WP_145311858.1">
    <property type="nucleotide sequence ID" value="NZ_CP037452.1"/>
</dbReference>
<dbReference type="Gene3D" id="3.30.470.20">
    <property type="entry name" value="ATP-grasp fold, B domain"/>
    <property type="match status" value="1"/>
</dbReference>
<dbReference type="AlphaFoldDB" id="A0A518IHI4"/>
<dbReference type="SUPFAM" id="SSF56059">
    <property type="entry name" value="Glutathione synthetase ATP-binding domain-like"/>
    <property type="match status" value="1"/>
</dbReference>
<dbReference type="InterPro" id="IPR011761">
    <property type="entry name" value="ATP-grasp"/>
</dbReference>
<keyword evidence="4" id="KW-1185">Reference proteome</keyword>
<dbReference type="PANTHER" id="PTHR23132:SF23">
    <property type="entry name" value="D-ALANINE--D-ALANINE LIGASE B"/>
    <property type="match status" value="1"/>
</dbReference>
<dbReference type="GO" id="GO:0005524">
    <property type="term" value="F:ATP binding"/>
    <property type="evidence" value="ECO:0007669"/>
    <property type="project" value="UniProtKB-UniRule"/>
</dbReference>
<proteinExistence type="predicted"/>
<name>A0A518IHI4_9PLAN</name>
<evidence type="ECO:0000313" key="4">
    <source>
        <dbReference type="Proteomes" id="UP000318313"/>
    </source>
</evidence>
<evidence type="ECO:0000256" key="1">
    <source>
        <dbReference type="PROSITE-ProRule" id="PRU00409"/>
    </source>
</evidence>
<dbReference type="Proteomes" id="UP000318313">
    <property type="component" value="Chromosome"/>
</dbReference>
<reference evidence="3 4" key="1">
    <citation type="submission" date="2019-03" db="EMBL/GenBank/DDBJ databases">
        <title>Deep-cultivation of Planctomycetes and their phenomic and genomic characterization uncovers novel biology.</title>
        <authorList>
            <person name="Wiegand S."/>
            <person name="Jogler M."/>
            <person name="Boedeker C."/>
            <person name="Pinto D."/>
            <person name="Vollmers J."/>
            <person name="Rivas-Marin E."/>
            <person name="Kohn T."/>
            <person name="Peeters S.H."/>
            <person name="Heuer A."/>
            <person name="Rast P."/>
            <person name="Oberbeckmann S."/>
            <person name="Bunk B."/>
            <person name="Jeske O."/>
            <person name="Meyerdierks A."/>
            <person name="Storesund J.E."/>
            <person name="Kallscheuer N."/>
            <person name="Luecker S."/>
            <person name="Lage O.M."/>
            <person name="Pohl T."/>
            <person name="Merkel B.J."/>
            <person name="Hornburger P."/>
            <person name="Mueller R.-W."/>
            <person name="Bruemmer F."/>
            <person name="Labrenz M."/>
            <person name="Spormann A.M."/>
            <person name="Op den Camp H."/>
            <person name="Overmann J."/>
            <person name="Amann R."/>
            <person name="Jetten M.S.M."/>
            <person name="Mascher T."/>
            <person name="Medema M.H."/>
            <person name="Devos D.P."/>
            <person name="Kaster A.-K."/>
            <person name="Ovreas L."/>
            <person name="Rohde M."/>
            <person name="Galperin M.Y."/>
            <person name="Jogler C."/>
        </authorList>
    </citation>
    <scope>NUCLEOTIDE SEQUENCE [LARGE SCALE GENOMIC DNA]</scope>
    <source>
        <strain evidence="3 4">Enr17</strain>
    </source>
</reference>
<dbReference type="KEGG" id="gfm:Enr17x_46110"/>